<name>A0AAE0Z1W2_9GAST</name>
<evidence type="ECO:0000313" key="2">
    <source>
        <dbReference type="Proteomes" id="UP001283361"/>
    </source>
</evidence>
<protein>
    <submittedName>
        <fullName evidence="1">Uncharacterized protein</fullName>
    </submittedName>
</protein>
<dbReference type="AlphaFoldDB" id="A0AAE0Z1W2"/>
<gene>
    <name evidence="1" type="ORF">RRG08_022484</name>
</gene>
<comment type="caution">
    <text evidence="1">The sequence shown here is derived from an EMBL/GenBank/DDBJ whole genome shotgun (WGS) entry which is preliminary data.</text>
</comment>
<accession>A0AAE0Z1W2</accession>
<sequence>MLKCKEVDETIVTRPLKPRPCSGVQRLRASCVVLYRVVPVGGRLATISQSGELNKRSSRDQCGISHKHKLILLGLEWLLGGFIYALTPSQRNDTLQHEKN</sequence>
<reference evidence="1" key="1">
    <citation type="journal article" date="2023" name="G3 (Bethesda)">
        <title>A reference genome for the long-term kleptoplast-retaining sea slug Elysia crispata morphotype clarki.</title>
        <authorList>
            <person name="Eastman K.E."/>
            <person name="Pendleton A.L."/>
            <person name="Shaikh M.A."/>
            <person name="Suttiyut T."/>
            <person name="Ogas R."/>
            <person name="Tomko P."/>
            <person name="Gavelis G."/>
            <person name="Widhalm J.R."/>
            <person name="Wisecaver J.H."/>
        </authorList>
    </citation>
    <scope>NUCLEOTIDE SEQUENCE</scope>
    <source>
        <strain evidence="1">ECLA1</strain>
    </source>
</reference>
<dbReference type="EMBL" id="JAWDGP010004927">
    <property type="protein sequence ID" value="KAK3761080.1"/>
    <property type="molecule type" value="Genomic_DNA"/>
</dbReference>
<organism evidence="1 2">
    <name type="scientific">Elysia crispata</name>
    <name type="common">lettuce slug</name>
    <dbReference type="NCBI Taxonomy" id="231223"/>
    <lineage>
        <taxon>Eukaryota</taxon>
        <taxon>Metazoa</taxon>
        <taxon>Spiralia</taxon>
        <taxon>Lophotrochozoa</taxon>
        <taxon>Mollusca</taxon>
        <taxon>Gastropoda</taxon>
        <taxon>Heterobranchia</taxon>
        <taxon>Euthyneura</taxon>
        <taxon>Panpulmonata</taxon>
        <taxon>Sacoglossa</taxon>
        <taxon>Placobranchoidea</taxon>
        <taxon>Plakobranchidae</taxon>
        <taxon>Elysia</taxon>
    </lineage>
</organism>
<keyword evidence="2" id="KW-1185">Reference proteome</keyword>
<proteinExistence type="predicted"/>
<evidence type="ECO:0000313" key="1">
    <source>
        <dbReference type="EMBL" id="KAK3761080.1"/>
    </source>
</evidence>
<dbReference type="Proteomes" id="UP001283361">
    <property type="component" value="Unassembled WGS sequence"/>
</dbReference>